<feature type="transmembrane region" description="Helical" evidence="6">
    <location>
        <begin position="6"/>
        <end position="24"/>
    </location>
</feature>
<dbReference type="Proteomes" id="UP000236634">
    <property type="component" value="Unassembled WGS sequence"/>
</dbReference>
<dbReference type="EMBL" id="NBAX01000001">
    <property type="protein sequence ID" value="PNP96334.1"/>
    <property type="molecule type" value="Genomic_DNA"/>
</dbReference>
<feature type="domain" description="PhoU" evidence="7">
    <location>
        <begin position="370"/>
        <end position="458"/>
    </location>
</feature>
<dbReference type="Gene3D" id="1.20.58.220">
    <property type="entry name" value="Phosphate transport system protein phou homolog 2, domain 2"/>
    <property type="match status" value="1"/>
</dbReference>
<dbReference type="PANTHER" id="PTHR10010:SF46">
    <property type="entry name" value="SODIUM-DEPENDENT PHOSPHATE TRANSPORT PROTEIN 2B"/>
    <property type="match status" value="1"/>
</dbReference>
<keyword evidence="4 6" id="KW-1133">Transmembrane helix</keyword>
<evidence type="ECO:0000256" key="2">
    <source>
        <dbReference type="ARBA" id="ARBA00022475"/>
    </source>
</evidence>
<feature type="transmembrane region" description="Helical" evidence="6">
    <location>
        <begin position="103"/>
        <end position="128"/>
    </location>
</feature>
<name>A0A2K0XP97_9BACT</name>
<organism evidence="8 9">
    <name type="scientific">Hoylesella timonensis</name>
    <dbReference type="NCBI Taxonomy" id="386414"/>
    <lineage>
        <taxon>Bacteria</taxon>
        <taxon>Pseudomonadati</taxon>
        <taxon>Bacteroidota</taxon>
        <taxon>Bacteroidia</taxon>
        <taxon>Bacteroidales</taxon>
        <taxon>Prevotellaceae</taxon>
        <taxon>Hoylesella</taxon>
    </lineage>
</organism>
<gene>
    <name evidence="8" type="ORF">BFS16_00130</name>
</gene>
<dbReference type="GO" id="GO:0044341">
    <property type="term" value="P:sodium-dependent phosphate transport"/>
    <property type="evidence" value="ECO:0007669"/>
    <property type="project" value="InterPro"/>
</dbReference>
<feature type="transmembrane region" description="Helical" evidence="6">
    <location>
        <begin position="205"/>
        <end position="227"/>
    </location>
</feature>
<dbReference type="InterPro" id="IPR003841">
    <property type="entry name" value="Na/Pi_transpt"/>
</dbReference>
<proteinExistence type="predicted"/>
<dbReference type="GO" id="GO:0005436">
    <property type="term" value="F:sodium:phosphate symporter activity"/>
    <property type="evidence" value="ECO:0007669"/>
    <property type="project" value="InterPro"/>
</dbReference>
<evidence type="ECO:0000256" key="6">
    <source>
        <dbReference type="SAM" id="Phobius"/>
    </source>
</evidence>
<dbReference type="GO" id="GO:0005886">
    <property type="term" value="C:plasma membrane"/>
    <property type="evidence" value="ECO:0007669"/>
    <property type="project" value="UniProtKB-SubCell"/>
</dbReference>
<accession>A0A2K0XP97</accession>
<dbReference type="NCBIfam" id="NF037997">
    <property type="entry name" value="Na_Pi_symport"/>
    <property type="match status" value="1"/>
</dbReference>
<feature type="transmembrane region" description="Helical" evidence="6">
    <location>
        <begin position="77"/>
        <end position="97"/>
    </location>
</feature>
<evidence type="ECO:0000256" key="5">
    <source>
        <dbReference type="ARBA" id="ARBA00023136"/>
    </source>
</evidence>
<keyword evidence="3 6" id="KW-0812">Transmembrane</keyword>
<dbReference type="AlphaFoldDB" id="A0A2K0XP97"/>
<dbReference type="InterPro" id="IPR026022">
    <property type="entry name" value="PhoU_dom"/>
</dbReference>
<evidence type="ECO:0000256" key="4">
    <source>
        <dbReference type="ARBA" id="ARBA00022989"/>
    </source>
</evidence>
<keyword evidence="5 6" id="KW-0472">Membrane</keyword>
<feature type="transmembrane region" description="Helical" evidence="6">
    <location>
        <begin position="295"/>
        <end position="322"/>
    </location>
</feature>
<evidence type="ECO:0000256" key="3">
    <source>
        <dbReference type="ARBA" id="ARBA00022692"/>
    </source>
</evidence>
<keyword evidence="2" id="KW-1003">Cell membrane</keyword>
<protein>
    <submittedName>
        <fullName evidence="8">Na+/Pi-cotransporter</fullName>
    </submittedName>
</protein>
<dbReference type="Pfam" id="PF01895">
    <property type="entry name" value="PhoU"/>
    <property type="match status" value="1"/>
</dbReference>
<feature type="transmembrane region" description="Helical" evidence="6">
    <location>
        <begin position="252"/>
        <end position="274"/>
    </location>
</feature>
<dbReference type="SUPFAM" id="SSF109755">
    <property type="entry name" value="PhoU-like"/>
    <property type="match status" value="1"/>
</dbReference>
<dbReference type="RefSeq" id="WP_103002297.1">
    <property type="nucleotide sequence ID" value="NZ_NBAX01000001.1"/>
</dbReference>
<dbReference type="PANTHER" id="PTHR10010">
    <property type="entry name" value="SOLUTE CARRIER FAMILY 34 SODIUM PHOSPHATE , MEMBER 2-RELATED"/>
    <property type="match status" value="1"/>
</dbReference>
<evidence type="ECO:0000313" key="9">
    <source>
        <dbReference type="Proteomes" id="UP000236634"/>
    </source>
</evidence>
<sequence>MTTSEYLAIFFKIIGSLSLLIYGMKVMSEALQKMAGAQLRHILGAMTTNRFTGMLTGTFITCAVQSSSATTVMTVSFVNAGLLTLAQAISVIMGANIGTTLTAWIMSLGYSVDLTSFVFPAFLVGIILIYSRKMRYIGDFLFGLSFMFFSLVLLSVAGKELQLENNPAIIDFFKSFDVDSYLTILSFLLIGTVITCLVQSSAAVMAITILLCSTGVLPIYLGIALVMGENIGTTATANLAALGANTQARRTALAHLVFNVIGVIWVLCIFYPFVNGVCDLVHYDPANHVLTQEQLAVKLPIVLAAFHTSFNVLNTAVLIWFIPQIEKLVCAMIKPSKKDDEEDFRLRFIQMGIMKTPELSVLEAHKEIQSFAERIQRMFNMVRELLGIEDENKFAKLFDRIEKYEGISDNMEIEIANYLDQIGTAHLSDDTKLKIRSMLRQITEIESIGDSCYNIARSLKRKRTGKEEFTEKQYEQMHQMFELTDDALTQMNVLLSGRKSNLDVNRSFNIETEINNYRNQLKTKNITDINNHLYTYAIGTIYMDIIQECEKLGDYIVNVVEARMGIRQHNV</sequence>
<comment type="caution">
    <text evidence="8">The sequence shown here is derived from an EMBL/GenBank/DDBJ whole genome shotgun (WGS) entry which is preliminary data.</text>
</comment>
<feature type="transmembrane region" description="Helical" evidence="6">
    <location>
        <begin position="140"/>
        <end position="158"/>
    </location>
</feature>
<dbReference type="Pfam" id="PF02690">
    <property type="entry name" value="Na_Pi_cotrans"/>
    <property type="match status" value="2"/>
</dbReference>
<dbReference type="InterPro" id="IPR038078">
    <property type="entry name" value="PhoU-like_sf"/>
</dbReference>
<feature type="transmembrane region" description="Helical" evidence="6">
    <location>
        <begin position="178"/>
        <end position="198"/>
    </location>
</feature>
<evidence type="ECO:0000313" key="8">
    <source>
        <dbReference type="EMBL" id="PNP96334.1"/>
    </source>
</evidence>
<evidence type="ECO:0000256" key="1">
    <source>
        <dbReference type="ARBA" id="ARBA00004651"/>
    </source>
</evidence>
<comment type="subcellular location">
    <subcellularLocation>
        <location evidence="1">Cell membrane</location>
        <topology evidence="1">Multi-pass membrane protein</topology>
    </subcellularLocation>
</comment>
<reference evidence="8 9" key="1">
    <citation type="submission" date="2017-03" db="EMBL/GenBank/DDBJ databases">
        <authorList>
            <person name="Afonso C.L."/>
            <person name="Miller P.J."/>
            <person name="Scott M.A."/>
            <person name="Spackman E."/>
            <person name="Goraichik I."/>
            <person name="Dimitrov K.M."/>
            <person name="Suarez D.L."/>
            <person name="Swayne D.E."/>
        </authorList>
    </citation>
    <scope>NUCLEOTIDE SEQUENCE [LARGE SCALE GENOMIC DNA]</scope>
    <source>
        <strain evidence="8 9">DNF00076</strain>
    </source>
</reference>
<evidence type="ECO:0000259" key="7">
    <source>
        <dbReference type="Pfam" id="PF01895"/>
    </source>
</evidence>